<accession>A0AAP0HRD2</accession>
<gene>
    <name evidence="2" type="ORF">Scep_025235</name>
</gene>
<name>A0AAP0HRD2_9MAGN</name>
<keyword evidence="3" id="KW-1185">Reference proteome</keyword>
<sequence>MSWGRGKIRSALKNNRDSSRPPQRQLAQPSRPLMITGAGEDDDDDKEKVVGNENGAASGGEIVGYLVKWDDKGCSVTIARMSIRSHLDARLRKQRGPGYYHFHSLMVSLATQEWRLATIPRLRMCSIYHALVLLAVKDVKVEDAFQVLRQRFSKSGIEEKSSRKST</sequence>
<protein>
    <submittedName>
        <fullName evidence="2">Uncharacterized protein</fullName>
    </submittedName>
</protein>
<comment type="caution">
    <text evidence="2">The sequence shown here is derived from an EMBL/GenBank/DDBJ whole genome shotgun (WGS) entry which is preliminary data.</text>
</comment>
<reference evidence="2 3" key="1">
    <citation type="submission" date="2024-01" db="EMBL/GenBank/DDBJ databases">
        <title>Genome assemblies of Stephania.</title>
        <authorList>
            <person name="Yang L."/>
        </authorList>
    </citation>
    <scope>NUCLEOTIDE SEQUENCE [LARGE SCALE GENOMIC DNA]</scope>
    <source>
        <strain evidence="2">JXDWG</strain>
        <tissue evidence="2">Leaf</tissue>
    </source>
</reference>
<feature type="compositionally biased region" description="Basic residues" evidence="1">
    <location>
        <begin position="1"/>
        <end position="10"/>
    </location>
</feature>
<evidence type="ECO:0000256" key="1">
    <source>
        <dbReference type="SAM" id="MobiDB-lite"/>
    </source>
</evidence>
<dbReference type="Proteomes" id="UP001419268">
    <property type="component" value="Unassembled WGS sequence"/>
</dbReference>
<evidence type="ECO:0000313" key="2">
    <source>
        <dbReference type="EMBL" id="KAK9093766.1"/>
    </source>
</evidence>
<evidence type="ECO:0000313" key="3">
    <source>
        <dbReference type="Proteomes" id="UP001419268"/>
    </source>
</evidence>
<proteinExistence type="predicted"/>
<dbReference type="AlphaFoldDB" id="A0AAP0HRD2"/>
<feature type="region of interest" description="Disordered" evidence="1">
    <location>
        <begin position="1"/>
        <end position="53"/>
    </location>
</feature>
<organism evidence="2 3">
    <name type="scientific">Stephania cephalantha</name>
    <dbReference type="NCBI Taxonomy" id="152367"/>
    <lineage>
        <taxon>Eukaryota</taxon>
        <taxon>Viridiplantae</taxon>
        <taxon>Streptophyta</taxon>
        <taxon>Embryophyta</taxon>
        <taxon>Tracheophyta</taxon>
        <taxon>Spermatophyta</taxon>
        <taxon>Magnoliopsida</taxon>
        <taxon>Ranunculales</taxon>
        <taxon>Menispermaceae</taxon>
        <taxon>Menispermoideae</taxon>
        <taxon>Cissampelideae</taxon>
        <taxon>Stephania</taxon>
    </lineage>
</organism>
<dbReference type="EMBL" id="JBBNAG010000011">
    <property type="protein sequence ID" value="KAK9093766.1"/>
    <property type="molecule type" value="Genomic_DNA"/>
</dbReference>